<evidence type="ECO:0000313" key="1">
    <source>
        <dbReference type="EMBL" id="KAI3783852.1"/>
    </source>
</evidence>
<keyword evidence="2" id="KW-1185">Reference proteome</keyword>
<gene>
    <name evidence="1" type="ORF">L1987_42940</name>
</gene>
<evidence type="ECO:0000313" key="2">
    <source>
        <dbReference type="Proteomes" id="UP001056120"/>
    </source>
</evidence>
<accession>A0ACB9GM95</accession>
<reference evidence="1 2" key="2">
    <citation type="journal article" date="2022" name="Mol. Ecol. Resour.">
        <title>The genomes of chicory, endive, great burdock and yacon provide insights into Asteraceae paleo-polyploidization history and plant inulin production.</title>
        <authorList>
            <person name="Fan W."/>
            <person name="Wang S."/>
            <person name="Wang H."/>
            <person name="Wang A."/>
            <person name="Jiang F."/>
            <person name="Liu H."/>
            <person name="Zhao H."/>
            <person name="Xu D."/>
            <person name="Zhang Y."/>
        </authorList>
    </citation>
    <scope>NUCLEOTIDE SEQUENCE [LARGE SCALE GENOMIC DNA]</scope>
    <source>
        <strain evidence="2">cv. Yunnan</strain>
        <tissue evidence="1">Leaves</tissue>
    </source>
</reference>
<dbReference type="Proteomes" id="UP001056120">
    <property type="component" value="Linkage Group LG14"/>
</dbReference>
<proteinExistence type="predicted"/>
<protein>
    <submittedName>
        <fullName evidence="1">Uncharacterized protein</fullName>
    </submittedName>
</protein>
<sequence length="185" mass="20856">MFSIISCSNLFTYNCTNTPTFCLLLWDCINSDRRDSVCVRFLLQTLRLFISVADLLMASVQKTLVFDDVAKHNKIDDCWIIISGKVYDVTPFMDDHPGGGEVMRKATGKDATVDYGDVGHSTAANEMMQKYYVGEFDQSTIPEKRSYMSSTTEKIYNLKKSPQFMIKVLLVGIMAAALRILVVSF</sequence>
<reference evidence="2" key="1">
    <citation type="journal article" date="2022" name="Mol. Ecol. Resour.">
        <title>The genomes of chicory, endive, great burdock and yacon provide insights into Asteraceae palaeo-polyploidization history and plant inulin production.</title>
        <authorList>
            <person name="Fan W."/>
            <person name="Wang S."/>
            <person name="Wang H."/>
            <person name="Wang A."/>
            <person name="Jiang F."/>
            <person name="Liu H."/>
            <person name="Zhao H."/>
            <person name="Xu D."/>
            <person name="Zhang Y."/>
        </authorList>
    </citation>
    <scope>NUCLEOTIDE SEQUENCE [LARGE SCALE GENOMIC DNA]</scope>
    <source>
        <strain evidence="2">cv. Yunnan</strain>
    </source>
</reference>
<name>A0ACB9GM95_9ASTR</name>
<comment type="caution">
    <text evidence="1">The sequence shown here is derived from an EMBL/GenBank/DDBJ whole genome shotgun (WGS) entry which is preliminary data.</text>
</comment>
<dbReference type="EMBL" id="CM042031">
    <property type="protein sequence ID" value="KAI3783852.1"/>
    <property type="molecule type" value="Genomic_DNA"/>
</dbReference>
<organism evidence="1 2">
    <name type="scientific">Smallanthus sonchifolius</name>
    <dbReference type="NCBI Taxonomy" id="185202"/>
    <lineage>
        <taxon>Eukaryota</taxon>
        <taxon>Viridiplantae</taxon>
        <taxon>Streptophyta</taxon>
        <taxon>Embryophyta</taxon>
        <taxon>Tracheophyta</taxon>
        <taxon>Spermatophyta</taxon>
        <taxon>Magnoliopsida</taxon>
        <taxon>eudicotyledons</taxon>
        <taxon>Gunneridae</taxon>
        <taxon>Pentapetalae</taxon>
        <taxon>asterids</taxon>
        <taxon>campanulids</taxon>
        <taxon>Asterales</taxon>
        <taxon>Asteraceae</taxon>
        <taxon>Asteroideae</taxon>
        <taxon>Heliantheae alliance</taxon>
        <taxon>Millerieae</taxon>
        <taxon>Smallanthus</taxon>
    </lineage>
</organism>